<comment type="caution">
    <text evidence="1">The sequence shown here is derived from an EMBL/GenBank/DDBJ whole genome shotgun (WGS) entry which is preliminary data.</text>
</comment>
<proteinExistence type="predicted"/>
<dbReference type="Proteomes" id="UP000801492">
    <property type="component" value="Unassembled WGS sequence"/>
</dbReference>
<dbReference type="AlphaFoldDB" id="A0A8K0C827"/>
<protein>
    <submittedName>
        <fullName evidence="1">Uncharacterized protein</fullName>
    </submittedName>
</protein>
<sequence length="101" mass="11896">MLLHYKITIEDVGYALQKAKNKKDSKFHCAKRGVDRTRTHIEIYRMFNLNTVSKIEKKFKEYGIVKDLPRTLRTKVVNDENSLKVLLSIHRNRQSTTQTCT</sequence>
<gene>
    <name evidence="1" type="ORF">ILUMI_25023</name>
</gene>
<name>A0A8K0C827_IGNLU</name>
<dbReference type="EMBL" id="VTPC01090851">
    <property type="protein sequence ID" value="KAF2881149.1"/>
    <property type="molecule type" value="Genomic_DNA"/>
</dbReference>
<organism evidence="1 2">
    <name type="scientific">Ignelater luminosus</name>
    <name type="common">Cucubano</name>
    <name type="synonym">Pyrophorus luminosus</name>
    <dbReference type="NCBI Taxonomy" id="2038154"/>
    <lineage>
        <taxon>Eukaryota</taxon>
        <taxon>Metazoa</taxon>
        <taxon>Ecdysozoa</taxon>
        <taxon>Arthropoda</taxon>
        <taxon>Hexapoda</taxon>
        <taxon>Insecta</taxon>
        <taxon>Pterygota</taxon>
        <taxon>Neoptera</taxon>
        <taxon>Endopterygota</taxon>
        <taxon>Coleoptera</taxon>
        <taxon>Polyphaga</taxon>
        <taxon>Elateriformia</taxon>
        <taxon>Elateroidea</taxon>
        <taxon>Elateridae</taxon>
        <taxon>Agrypninae</taxon>
        <taxon>Pyrophorini</taxon>
        <taxon>Ignelater</taxon>
    </lineage>
</organism>
<evidence type="ECO:0000313" key="2">
    <source>
        <dbReference type="Proteomes" id="UP000801492"/>
    </source>
</evidence>
<evidence type="ECO:0000313" key="1">
    <source>
        <dbReference type="EMBL" id="KAF2881149.1"/>
    </source>
</evidence>
<dbReference type="OrthoDB" id="8117402at2759"/>
<keyword evidence="2" id="KW-1185">Reference proteome</keyword>
<accession>A0A8K0C827</accession>
<reference evidence="1" key="1">
    <citation type="submission" date="2019-08" db="EMBL/GenBank/DDBJ databases">
        <title>The genome of the North American firefly Photinus pyralis.</title>
        <authorList>
            <consortium name="Photinus pyralis genome working group"/>
            <person name="Fallon T.R."/>
            <person name="Sander Lower S.E."/>
            <person name="Weng J.-K."/>
        </authorList>
    </citation>
    <scope>NUCLEOTIDE SEQUENCE</scope>
    <source>
        <strain evidence="1">TRF0915ILg1</strain>
        <tissue evidence="1">Whole body</tissue>
    </source>
</reference>